<comment type="caution">
    <text evidence="1">The sequence shown here is derived from an EMBL/GenBank/DDBJ whole genome shotgun (WGS) entry which is preliminary data.</text>
</comment>
<evidence type="ECO:0000313" key="1">
    <source>
        <dbReference type="EMBL" id="OGM11911.1"/>
    </source>
</evidence>
<protein>
    <submittedName>
        <fullName evidence="1">Uncharacterized protein</fullName>
    </submittedName>
</protein>
<dbReference type="AlphaFoldDB" id="A0A1F7XA79"/>
<dbReference type="EMBL" id="MGFS01000007">
    <property type="protein sequence ID" value="OGM11911.1"/>
    <property type="molecule type" value="Genomic_DNA"/>
</dbReference>
<organism evidence="1 2">
    <name type="scientific">Candidatus Woesebacteria bacterium RBG_16_34_12</name>
    <dbReference type="NCBI Taxonomy" id="1802480"/>
    <lineage>
        <taxon>Bacteria</taxon>
        <taxon>Candidatus Woeseibacteriota</taxon>
    </lineage>
</organism>
<evidence type="ECO:0000313" key="2">
    <source>
        <dbReference type="Proteomes" id="UP000177053"/>
    </source>
</evidence>
<gene>
    <name evidence="1" type="ORF">A2Z22_01615</name>
</gene>
<dbReference type="Proteomes" id="UP000177053">
    <property type="component" value="Unassembled WGS sequence"/>
</dbReference>
<name>A0A1F7XA79_9BACT</name>
<reference evidence="1 2" key="1">
    <citation type="journal article" date="2016" name="Nat. Commun.">
        <title>Thousands of microbial genomes shed light on interconnected biogeochemical processes in an aquifer system.</title>
        <authorList>
            <person name="Anantharaman K."/>
            <person name="Brown C.T."/>
            <person name="Hug L.A."/>
            <person name="Sharon I."/>
            <person name="Castelle C.J."/>
            <person name="Probst A.J."/>
            <person name="Thomas B.C."/>
            <person name="Singh A."/>
            <person name="Wilkins M.J."/>
            <person name="Karaoz U."/>
            <person name="Brodie E.L."/>
            <person name="Williams K.H."/>
            <person name="Hubbard S.S."/>
            <person name="Banfield J.F."/>
        </authorList>
    </citation>
    <scope>NUCLEOTIDE SEQUENCE [LARGE SCALE GENOMIC DNA]</scope>
</reference>
<accession>A0A1F7XA79</accession>
<proteinExistence type="predicted"/>
<sequence length="99" mass="11497">MNEIPNPYTFATAEAIKPSGFVGNISYSTREDRRDQVDFLTLKQERIMSLTIDPERNIQILHLSKELESIYKESIGLSPDEIIEYPFNLTLPPYYQIQT</sequence>